<dbReference type="AlphaFoldDB" id="A0AAV8XKZ8"/>
<gene>
    <name evidence="1" type="ORF">NQ318_014121</name>
</gene>
<proteinExistence type="predicted"/>
<dbReference type="EMBL" id="JAPWTK010000482">
    <property type="protein sequence ID" value="KAJ8939557.1"/>
    <property type="molecule type" value="Genomic_DNA"/>
</dbReference>
<comment type="caution">
    <text evidence="1">The sequence shown here is derived from an EMBL/GenBank/DDBJ whole genome shotgun (WGS) entry which is preliminary data.</text>
</comment>
<dbReference type="Proteomes" id="UP001162162">
    <property type="component" value="Unassembled WGS sequence"/>
</dbReference>
<name>A0AAV8XKZ8_9CUCU</name>
<keyword evidence="2" id="KW-1185">Reference proteome</keyword>
<reference evidence="1" key="1">
    <citation type="journal article" date="2023" name="Insect Mol. Biol.">
        <title>Genome sequencing provides insights into the evolution of gene families encoding plant cell wall-degrading enzymes in longhorned beetles.</title>
        <authorList>
            <person name="Shin N.R."/>
            <person name="Okamura Y."/>
            <person name="Kirsch R."/>
            <person name="Pauchet Y."/>
        </authorList>
    </citation>
    <scope>NUCLEOTIDE SEQUENCE</scope>
    <source>
        <strain evidence="1">AMC_N1</strain>
    </source>
</reference>
<organism evidence="1 2">
    <name type="scientific">Aromia moschata</name>
    <dbReference type="NCBI Taxonomy" id="1265417"/>
    <lineage>
        <taxon>Eukaryota</taxon>
        <taxon>Metazoa</taxon>
        <taxon>Ecdysozoa</taxon>
        <taxon>Arthropoda</taxon>
        <taxon>Hexapoda</taxon>
        <taxon>Insecta</taxon>
        <taxon>Pterygota</taxon>
        <taxon>Neoptera</taxon>
        <taxon>Endopterygota</taxon>
        <taxon>Coleoptera</taxon>
        <taxon>Polyphaga</taxon>
        <taxon>Cucujiformia</taxon>
        <taxon>Chrysomeloidea</taxon>
        <taxon>Cerambycidae</taxon>
        <taxon>Cerambycinae</taxon>
        <taxon>Callichromatini</taxon>
        <taxon>Aromia</taxon>
    </lineage>
</organism>
<accession>A0AAV8XKZ8</accession>
<evidence type="ECO:0000313" key="1">
    <source>
        <dbReference type="EMBL" id="KAJ8939557.1"/>
    </source>
</evidence>
<sequence>MDDSKELTVPIQFKLNLPVENEQTNFNIPYKELIGKEKHISSEQHEHVQRVWCEFDILNLGEYTDLYLKTDILLLCDFIASCLKTYDLDPAPYYTLPGYTWNCMLKYTKEELELQTYVNHLILFEEEKEED</sequence>
<evidence type="ECO:0000313" key="2">
    <source>
        <dbReference type="Proteomes" id="UP001162162"/>
    </source>
</evidence>
<protein>
    <submittedName>
        <fullName evidence="1">Uncharacterized protein</fullName>
    </submittedName>
</protein>